<gene>
    <name evidence="1" type="ORF">G4952_14630</name>
</gene>
<evidence type="ECO:0000313" key="2">
    <source>
        <dbReference type="Proteomes" id="UP000822152"/>
    </source>
</evidence>
<keyword evidence="2" id="KW-1185">Reference proteome</keyword>
<dbReference type="Proteomes" id="UP000822152">
    <property type="component" value="Unassembled WGS sequence"/>
</dbReference>
<dbReference type="RefSeq" id="WP_173744250.1">
    <property type="nucleotide sequence ID" value="NZ_JAAIPF010000041.1"/>
</dbReference>
<evidence type="ECO:0000313" key="1">
    <source>
        <dbReference type="EMBL" id="NSF75004.1"/>
    </source>
</evidence>
<protein>
    <submittedName>
        <fullName evidence="1">Uncharacterized protein</fullName>
    </submittedName>
</protein>
<proteinExistence type="predicted"/>
<comment type="caution">
    <text evidence="1">The sequence shown here is derived from an EMBL/GenBank/DDBJ whole genome shotgun (WGS) entry which is preliminary data.</text>
</comment>
<organism evidence="1 2">
    <name type="scientific">Blautia wexlerae</name>
    <dbReference type="NCBI Taxonomy" id="418240"/>
    <lineage>
        <taxon>Bacteria</taxon>
        <taxon>Bacillati</taxon>
        <taxon>Bacillota</taxon>
        <taxon>Clostridia</taxon>
        <taxon>Lachnospirales</taxon>
        <taxon>Lachnospiraceae</taxon>
        <taxon>Blautia</taxon>
    </lineage>
</organism>
<reference evidence="1 2" key="1">
    <citation type="journal article" date="2020" name="Cell Host Microbe">
        <title>Functional and Genomic Variation between Human-Derived Isolates of Lachnospiraceae Reveals Inter- and Intra-Species Diversity.</title>
        <authorList>
            <person name="Sorbara M.T."/>
            <person name="Littmann E.R."/>
            <person name="Fontana E."/>
            <person name="Moody T.U."/>
            <person name="Kohout C.E."/>
            <person name="Gjonbalaj M."/>
            <person name="Eaton V."/>
            <person name="Seok R."/>
            <person name="Leiner I.M."/>
            <person name="Pamer E.G."/>
        </authorList>
    </citation>
    <scope>NUCLEOTIDE SEQUENCE [LARGE SCALE GENOMIC DNA]</scope>
    <source>
        <strain evidence="1 2">MSK.20.11</strain>
    </source>
</reference>
<name>A0ABX2GRU8_9FIRM</name>
<dbReference type="EMBL" id="JAAIPF010000041">
    <property type="protein sequence ID" value="NSF75004.1"/>
    <property type="molecule type" value="Genomic_DNA"/>
</dbReference>
<accession>A0ABX2GRU8</accession>
<sequence length="58" mass="6530">MDHKKKKVNSNTNIKKTQGALAGVLLMKSYLCYDQLKEAGILFFAVSKGNIDRTTKRL</sequence>